<dbReference type="InterPro" id="IPR022742">
    <property type="entry name" value="Hydrolase_4"/>
</dbReference>
<dbReference type="SUPFAM" id="SSF53474">
    <property type="entry name" value="alpha/beta-Hydrolases"/>
    <property type="match status" value="1"/>
</dbReference>
<organism evidence="3 4">
    <name type="scientific">Inconstantimicrobium porci</name>
    <dbReference type="NCBI Taxonomy" id="2652291"/>
    <lineage>
        <taxon>Bacteria</taxon>
        <taxon>Bacillati</taxon>
        <taxon>Bacillota</taxon>
        <taxon>Clostridia</taxon>
        <taxon>Eubacteriales</taxon>
        <taxon>Clostridiaceae</taxon>
        <taxon>Inconstantimicrobium</taxon>
    </lineage>
</organism>
<accession>A0A7X2MWJ0</accession>
<proteinExistence type="predicted"/>
<keyword evidence="4" id="KW-1185">Reference proteome</keyword>
<keyword evidence="3" id="KW-0378">Hydrolase</keyword>
<dbReference type="EMBL" id="VULX01000002">
    <property type="protein sequence ID" value="MSR90325.1"/>
    <property type="molecule type" value="Genomic_DNA"/>
</dbReference>
<dbReference type="GO" id="GO:0016787">
    <property type="term" value="F:hydrolase activity"/>
    <property type="evidence" value="ECO:0007669"/>
    <property type="project" value="UniProtKB-KW"/>
</dbReference>
<evidence type="ECO:0000313" key="4">
    <source>
        <dbReference type="Proteomes" id="UP000460287"/>
    </source>
</evidence>
<reference evidence="3 4" key="1">
    <citation type="submission" date="2019-08" db="EMBL/GenBank/DDBJ databases">
        <title>In-depth cultivation of the pig gut microbiome towards novel bacterial diversity and tailored functional studies.</title>
        <authorList>
            <person name="Wylensek D."/>
            <person name="Hitch T.C.A."/>
            <person name="Clavel T."/>
        </authorList>
    </citation>
    <scope>NUCLEOTIDE SEQUENCE [LARGE SCALE GENOMIC DNA]</scope>
    <source>
        <strain evidence="3 4">WCA-383-APC-5B</strain>
    </source>
</reference>
<dbReference type="PANTHER" id="PTHR43358:SF5">
    <property type="entry name" value="EXPORTED PROTEIN"/>
    <property type="match status" value="1"/>
</dbReference>
<dbReference type="InterPro" id="IPR029058">
    <property type="entry name" value="AB_hydrolase_fold"/>
</dbReference>
<dbReference type="Pfam" id="PF12146">
    <property type="entry name" value="Hydrolase_4"/>
    <property type="match status" value="1"/>
</dbReference>
<dbReference type="Proteomes" id="UP000460287">
    <property type="component" value="Unassembled WGS sequence"/>
</dbReference>
<comment type="caution">
    <text evidence="3">The sequence shown here is derived from an EMBL/GenBank/DDBJ whole genome shotgun (WGS) entry which is preliminary data.</text>
</comment>
<feature type="transmembrane region" description="Helical" evidence="1">
    <location>
        <begin position="6"/>
        <end position="28"/>
    </location>
</feature>
<dbReference type="RefSeq" id="WP_154530212.1">
    <property type="nucleotide sequence ID" value="NZ_JAQXTV010000140.1"/>
</dbReference>
<gene>
    <name evidence="3" type="ORF">FYJ33_02545</name>
</gene>
<protein>
    <submittedName>
        <fullName evidence="3">Alpha/beta hydrolase</fullName>
    </submittedName>
</protein>
<dbReference type="AlphaFoldDB" id="A0A7X2MWJ0"/>
<feature type="transmembrane region" description="Helical" evidence="1">
    <location>
        <begin position="85"/>
        <end position="103"/>
    </location>
</feature>
<evidence type="ECO:0000256" key="1">
    <source>
        <dbReference type="SAM" id="Phobius"/>
    </source>
</evidence>
<keyword evidence="1" id="KW-0472">Membrane</keyword>
<evidence type="ECO:0000259" key="2">
    <source>
        <dbReference type="Pfam" id="PF12146"/>
    </source>
</evidence>
<keyword evidence="1" id="KW-0812">Transmembrane</keyword>
<dbReference type="PANTHER" id="PTHR43358">
    <property type="entry name" value="ALPHA/BETA-HYDROLASE"/>
    <property type="match status" value="1"/>
</dbReference>
<keyword evidence="1" id="KW-1133">Transmembrane helix</keyword>
<name>A0A7X2MWJ0_9CLOT</name>
<dbReference type="InterPro" id="IPR052920">
    <property type="entry name" value="DNA-binding_regulatory"/>
</dbReference>
<evidence type="ECO:0000313" key="3">
    <source>
        <dbReference type="EMBL" id="MSR90325.1"/>
    </source>
</evidence>
<sequence length="305" mass="35152">MITAIIIILCALIASFFLTSNHLLQLLIKRRLHDEKSSIKSYSDRQIINIDYLKSLGREDITIKSKDNLNLHGFLIMNKEKSDKFIILVHGISIGYVGSLKYVETFYKRGFNILVIDQRRHGKSEGKYSTYGYYEKHDVDCWVNYIIERFGNNIYLGLHGESMGAGTVLQYTSINKYVKFIIADCGYSDMVKLLNYQIKHDYAKCLQPYLLIVAKLSRIRAINFAKFDFKHVSPIKVVHSTDLPILFIHGKEDYFVPWTMSVEMYNNKNSGYKQLLLVDGASHANSIEVNKKAYENAIDKFLSSI</sequence>
<feature type="domain" description="Serine aminopeptidase S33" evidence="2">
    <location>
        <begin position="81"/>
        <end position="174"/>
    </location>
</feature>
<dbReference type="Gene3D" id="3.40.50.1820">
    <property type="entry name" value="alpha/beta hydrolase"/>
    <property type="match status" value="1"/>
</dbReference>